<proteinExistence type="predicted"/>
<gene>
    <name evidence="2" type="ORF">TPC1_11711</name>
</gene>
<sequence>PFYHGYIYKPGNPSQRVQPRPLKADLQLNIMKPDSKQVTSKQNKAIDINFIDLEKKKLRNKIRPVANNSQTEVVEKQRKPQEVPTSKQQVVHQIQQSAKEVVEAKEFQKELDGMQSLPIKKNVKQKPIDEFDLNKQLFAAARQLQPKYSSAKVQKTNTLRDEIDYDKLRQISLKGRRSTRQQREIPQQFSESDDDIPNESIDYIFRLEDNRK</sequence>
<name>A0A146KF46_9EUKA</name>
<reference evidence="2" key="1">
    <citation type="submission" date="2015-07" db="EMBL/GenBank/DDBJ databases">
        <title>Adaptation to a free-living lifestyle via gene acquisitions in the diplomonad Trepomonas sp. PC1.</title>
        <authorList>
            <person name="Xu F."/>
            <person name="Jerlstrom-Hultqvist J."/>
            <person name="Kolisko M."/>
            <person name="Simpson A.G.B."/>
            <person name="Roger A.J."/>
            <person name="Svard S.G."/>
            <person name="Andersson J.O."/>
        </authorList>
    </citation>
    <scope>NUCLEOTIDE SEQUENCE</scope>
    <source>
        <strain evidence="2">PC1</strain>
    </source>
</reference>
<feature type="region of interest" description="Disordered" evidence="1">
    <location>
        <begin position="174"/>
        <end position="197"/>
    </location>
</feature>
<dbReference type="AlphaFoldDB" id="A0A146KF46"/>
<protein>
    <submittedName>
        <fullName evidence="2">Uncharacterized protein</fullName>
    </submittedName>
</protein>
<evidence type="ECO:0000256" key="1">
    <source>
        <dbReference type="SAM" id="MobiDB-lite"/>
    </source>
</evidence>
<dbReference type="EMBL" id="GDID01001273">
    <property type="protein sequence ID" value="JAP95333.1"/>
    <property type="molecule type" value="Transcribed_RNA"/>
</dbReference>
<evidence type="ECO:0000313" key="2">
    <source>
        <dbReference type="EMBL" id="JAP95333.1"/>
    </source>
</evidence>
<organism evidence="2">
    <name type="scientific">Trepomonas sp. PC1</name>
    <dbReference type="NCBI Taxonomy" id="1076344"/>
    <lineage>
        <taxon>Eukaryota</taxon>
        <taxon>Metamonada</taxon>
        <taxon>Diplomonadida</taxon>
        <taxon>Hexamitidae</taxon>
        <taxon>Hexamitinae</taxon>
        <taxon>Trepomonas</taxon>
    </lineage>
</organism>
<accession>A0A146KF46</accession>
<feature type="non-terminal residue" evidence="2">
    <location>
        <position position="1"/>
    </location>
</feature>